<protein>
    <recommendedName>
        <fullName evidence="8">Argonaute 2</fullName>
    </recommendedName>
</protein>
<name>A0AAQ3U842_PASNO</name>
<dbReference type="SUPFAM" id="SSF101690">
    <property type="entry name" value="PAZ domain"/>
    <property type="match status" value="1"/>
</dbReference>
<evidence type="ECO:0008006" key="8">
    <source>
        <dbReference type="Google" id="ProtNLM"/>
    </source>
</evidence>
<reference evidence="6 7" key="1">
    <citation type="submission" date="2024-02" db="EMBL/GenBank/DDBJ databases">
        <title>High-quality chromosome-scale genome assembly of Pensacola bahiagrass (Paspalum notatum Flugge var. saurae).</title>
        <authorList>
            <person name="Vega J.M."/>
            <person name="Podio M."/>
            <person name="Orjuela J."/>
            <person name="Siena L.A."/>
            <person name="Pessino S.C."/>
            <person name="Combes M.C."/>
            <person name="Mariac C."/>
            <person name="Albertini E."/>
            <person name="Pupilli F."/>
            <person name="Ortiz J.P.A."/>
            <person name="Leblanc O."/>
        </authorList>
    </citation>
    <scope>NUCLEOTIDE SEQUENCE [LARGE SCALE GENOMIC DNA]</scope>
    <source>
        <strain evidence="6">R1</strain>
        <tissue evidence="6">Leaf</tissue>
    </source>
</reference>
<dbReference type="Pfam" id="PF02171">
    <property type="entry name" value="Piwi"/>
    <property type="match status" value="2"/>
</dbReference>
<dbReference type="InterPro" id="IPR032472">
    <property type="entry name" value="ArgoL2"/>
</dbReference>
<dbReference type="SUPFAM" id="SSF53098">
    <property type="entry name" value="Ribonuclease H-like"/>
    <property type="match status" value="2"/>
</dbReference>
<feature type="compositionally biased region" description="Low complexity" evidence="3">
    <location>
        <begin position="341"/>
        <end position="357"/>
    </location>
</feature>
<dbReference type="SMART" id="SM00950">
    <property type="entry name" value="Piwi"/>
    <property type="match status" value="2"/>
</dbReference>
<dbReference type="InterPro" id="IPR003100">
    <property type="entry name" value="PAZ_dom"/>
</dbReference>
<accession>A0AAQ3U842</accession>
<dbReference type="Proteomes" id="UP001341281">
    <property type="component" value="Chromosome 07"/>
</dbReference>
<evidence type="ECO:0000259" key="4">
    <source>
        <dbReference type="PROSITE" id="PS50821"/>
    </source>
</evidence>
<dbReference type="InterPro" id="IPR036397">
    <property type="entry name" value="RNaseH_sf"/>
</dbReference>
<dbReference type="Gene3D" id="2.170.260.10">
    <property type="entry name" value="paz domain"/>
    <property type="match status" value="1"/>
</dbReference>
<feature type="compositionally biased region" description="Acidic residues" evidence="3">
    <location>
        <begin position="460"/>
        <end position="470"/>
    </location>
</feature>
<comment type="similarity">
    <text evidence="1">Belongs to the argonaute family. Ago subfamily.</text>
</comment>
<dbReference type="Pfam" id="PF02170">
    <property type="entry name" value="PAZ"/>
    <property type="match status" value="1"/>
</dbReference>
<feature type="region of interest" description="Disordered" evidence="3">
    <location>
        <begin position="341"/>
        <end position="364"/>
    </location>
</feature>
<feature type="region of interest" description="Disordered" evidence="3">
    <location>
        <begin position="1395"/>
        <end position="1414"/>
    </location>
</feature>
<dbReference type="SMART" id="SM01163">
    <property type="entry name" value="DUF1785"/>
    <property type="match status" value="1"/>
</dbReference>
<feature type="compositionally biased region" description="Low complexity" evidence="3">
    <location>
        <begin position="405"/>
        <end position="421"/>
    </location>
</feature>
<dbReference type="EMBL" id="CP144751">
    <property type="protein sequence ID" value="WVZ87123.1"/>
    <property type="molecule type" value="Genomic_DNA"/>
</dbReference>
<evidence type="ECO:0000259" key="5">
    <source>
        <dbReference type="PROSITE" id="PS50822"/>
    </source>
</evidence>
<proteinExistence type="inferred from homology"/>
<dbReference type="PROSITE" id="PS50821">
    <property type="entry name" value="PAZ"/>
    <property type="match status" value="1"/>
</dbReference>
<dbReference type="GO" id="GO:0003723">
    <property type="term" value="F:RNA binding"/>
    <property type="evidence" value="ECO:0007669"/>
    <property type="project" value="InterPro"/>
</dbReference>
<dbReference type="CDD" id="cd04657">
    <property type="entry name" value="Piwi_ago-like"/>
    <property type="match status" value="1"/>
</dbReference>
<dbReference type="Pfam" id="PF08699">
    <property type="entry name" value="ArgoL1"/>
    <property type="match status" value="1"/>
</dbReference>
<feature type="domain" description="PAZ" evidence="4">
    <location>
        <begin position="787"/>
        <end position="900"/>
    </location>
</feature>
<evidence type="ECO:0000313" key="6">
    <source>
        <dbReference type="EMBL" id="WVZ87123.1"/>
    </source>
</evidence>
<dbReference type="InterPro" id="IPR032474">
    <property type="entry name" value="Argonaute_N"/>
</dbReference>
<evidence type="ECO:0000256" key="2">
    <source>
        <dbReference type="ARBA" id="ARBA00023158"/>
    </source>
</evidence>
<organism evidence="6 7">
    <name type="scientific">Paspalum notatum var. saurae</name>
    <dbReference type="NCBI Taxonomy" id="547442"/>
    <lineage>
        <taxon>Eukaryota</taxon>
        <taxon>Viridiplantae</taxon>
        <taxon>Streptophyta</taxon>
        <taxon>Embryophyta</taxon>
        <taxon>Tracheophyta</taxon>
        <taxon>Spermatophyta</taxon>
        <taxon>Magnoliopsida</taxon>
        <taxon>Liliopsida</taxon>
        <taxon>Poales</taxon>
        <taxon>Poaceae</taxon>
        <taxon>PACMAD clade</taxon>
        <taxon>Panicoideae</taxon>
        <taxon>Andropogonodae</taxon>
        <taxon>Paspaleae</taxon>
        <taxon>Paspalinae</taxon>
        <taxon>Paspalum</taxon>
    </lineage>
</organism>
<gene>
    <name evidence="6" type="ORF">U9M48_033815</name>
</gene>
<keyword evidence="7" id="KW-1185">Reference proteome</keyword>
<evidence type="ECO:0000313" key="7">
    <source>
        <dbReference type="Proteomes" id="UP001341281"/>
    </source>
</evidence>
<keyword evidence="2" id="KW-0943">RNA-mediated gene silencing</keyword>
<dbReference type="CDD" id="cd02846">
    <property type="entry name" value="PAZ_argonaute_like"/>
    <property type="match status" value="1"/>
</dbReference>
<feature type="domain" description="Piwi" evidence="5">
    <location>
        <begin position="1088"/>
        <end position="1388"/>
    </location>
</feature>
<feature type="region of interest" description="Disordered" evidence="3">
    <location>
        <begin position="405"/>
        <end position="470"/>
    </location>
</feature>
<evidence type="ECO:0000256" key="1">
    <source>
        <dbReference type="ARBA" id="ARBA00008201"/>
    </source>
</evidence>
<feature type="domain" description="Piwi" evidence="5">
    <location>
        <begin position="43"/>
        <end position="313"/>
    </location>
</feature>
<dbReference type="PROSITE" id="PS50822">
    <property type="entry name" value="PIWI"/>
    <property type="match status" value="2"/>
</dbReference>
<dbReference type="InterPro" id="IPR012337">
    <property type="entry name" value="RNaseH-like_sf"/>
</dbReference>
<dbReference type="Gene3D" id="3.30.420.10">
    <property type="entry name" value="Ribonuclease H-like superfamily/Ribonuclease H"/>
    <property type="match status" value="2"/>
</dbReference>
<dbReference type="InterPro" id="IPR036085">
    <property type="entry name" value="PAZ_dom_sf"/>
</dbReference>
<dbReference type="InterPro" id="IPR014811">
    <property type="entry name" value="ArgoL1"/>
</dbReference>
<dbReference type="GO" id="GO:0031047">
    <property type="term" value="P:regulatory ncRNA-mediated gene silencing"/>
    <property type="evidence" value="ECO:0007669"/>
    <property type="project" value="UniProtKB-KW"/>
</dbReference>
<dbReference type="PANTHER" id="PTHR22891">
    <property type="entry name" value="EUKARYOTIC TRANSLATION INITIATION FACTOR 2C"/>
    <property type="match status" value="1"/>
</dbReference>
<dbReference type="Pfam" id="PF16486">
    <property type="entry name" value="ArgoN"/>
    <property type="match status" value="1"/>
</dbReference>
<dbReference type="InterPro" id="IPR045246">
    <property type="entry name" value="Piwi_ago-like"/>
</dbReference>
<dbReference type="Pfam" id="PF16488">
    <property type="entry name" value="ArgoL2"/>
    <property type="match status" value="1"/>
</dbReference>
<sequence>MNSEPCFVGNSEMAVLSDPRQLSEKLKNVQQEVALSKKQRLQLLFCTMSAKHTGYKTLKLICDTQLGILTQGQWGREQAQDQYMTNLALKINSKLGGSNVQLPLDALPRVRGAPFMFIGADVNHPPPGDMESPSIAAVVASTNGGCNKYVSRIRAQPHRCEVVQHLGDICMELIGVFEKQNKVKPQRIIYFRDGVSDGQFDMVLNEELADMEKAIKVDGNAPTITVIVAKKRHHTRFFPKDNEPQTRNGNVRPGTVVDTVVVDPSAYDFFLCSHDGVHGTSRPTRYYSLFDEHGFGSDDLQKLVYNLCFVFVRRCRWRRPSTNYADLAAYRGRLYYEASKASGSSSSSGSSAAAAASDVGRPQSADSIGRRLRWITSGEAAASAAVGGGVVVAGAAAAEDTAAAEAAVEAPPAEDSTAVAAAEEEEGGTGVTKGEDTAGATKGRGLAGADTGPAMASTAEAEEEEEDEGDTVIMDKEEATAEEVAVATKGLPEAAIKGLPEAAVTALVGVPLPQAPDGLAAGTRGGGGGTPEYALVRAPEARAAVAPKDKEGPSSSGSVERIDSSALAIVEPSASSLVATSSAGTRVPMRRPDRGGSSCQASVKLLVNHFIVNYRQASTIFHYDININPDQASSKASGKELSKAEFLSVKDELFKDSSFRRLSSCVAYDGGRNLFTSAELPGGTFRVRVRSRTYIVSVELKRQMPLSQLSELPVPREVLQGLDVIVREASRWRKIILGKGFYSPDKSIDITQGVVALKGTQQTLKHTQQGLILCVDYSVMPFYKAGPVLDVVEKLVRRLDYRTTLQKRQWEDLVYELKGRRVTVIHRRTNQKYIVQGLTDLPASKITFVDAESGQTRRLVDYFAQQYDKTIAYQMLPCLDLSKSKDKPNYVPIEFCNFLEGQRYPKANLDKYSDRTLKQHALIPALKRREEIQDLVNAADGPCRGEIAQQFGISLDVQMTEVMGRILPPPDLKLGGSNGNPCKFSIDQDKNCQWNLVRKRLVEGRALQCWGILDFSAGPSHPKQEPLHRPMFINKIVAKCCELGIQMNSKPCFVHLSEMEVFYDPHRLHEELTKAKQAAESKRQRLQLLFCPMSDQHPGYKTLKLICETQLGIMTQCFLSNIANKQQGQDQYMTNLALKINGKLGGSNVQLFDPLPRVSDVPFMFIGADVNHPSPGNVESPSIAAVVASMNLGANKYVPRIRAQPHRCEVIQQLGEMCLELIGVFEKLNKVKPQRIIYFRDGVSDGQFDMVLNEELADMEKAIKVKGYAPTITVIVAKKRHHTRLFPKDENQLQTRNGNVPPGTVVDTGVVDPSAYDFYLCSHNGLLGTSRPTHYYSLVDEHGFGSDDLQKLIYNLCFVFARCTKPVSLATPVYYADLAAYRGRLYYEAGMASQTTRRGGSSSSGSSSGGGFEVGNFPRLHKDLEDNMFFI</sequence>
<evidence type="ECO:0000256" key="3">
    <source>
        <dbReference type="SAM" id="MobiDB-lite"/>
    </source>
</evidence>
<dbReference type="Gene3D" id="3.40.50.2300">
    <property type="match status" value="2"/>
</dbReference>
<dbReference type="InterPro" id="IPR003165">
    <property type="entry name" value="Piwi"/>
</dbReference>